<feature type="domain" description="Thioredoxin" evidence="5">
    <location>
        <begin position="306"/>
        <end position="400"/>
    </location>
</feature>
<dbReference type="InterPro" id="IPR005982">
    <property type="entry name" value="Thioredox_Rdtase"/>
</dbReference>
<dbReference type="NCBIfam" id="TIGR01292">
    <property type="entry name" value="TRX_reduct"/>
    <property type="match status" value="1"/>
</dbReference>
<dbReference type="AlphaFoldDB" id="A0A1H8VZG3"/>
<evidence type="ECO:0000256" key="1">
    <source>
        <dbReference type="ARBA" id="ARBA00009333"/>
    </source>
</evidence>
<feature type="domain" description="FAD/NAD(P)-binding" evidence="6">
    <location>
        <begin position="4"/>
        <end position="293"/>
    </location>
</feature>
<comment type="similarity">
    <text evidence="1 4">Belongs to the class-II pyridine nucleotide-disulfide oxidoreductase family.</text>
</comment>
<dbReference type="PRINTS" id="PR00368">
    <property type="entry name" value="FADPNR"/>
</dbReference>
<dbReference type="PANTHER" id="PTHR48105">
    <property type="entry name" value="THIOREDOXIN REDUCTASE 1-RELATED-RELATED"/>
    <property type="match status" value="1"/>
</dbReference>
<dbReference type="GO" id="GO:0004791">
    <property type="term" value="F:thioredoxin-disulfide reductase (NADPH) activity"/>
    <property type="evidence" value="ECO:0007669"/>
    <property type="project" value="UniProtKB-UniRule"/>
</dbReference>
<evidence type="ECO:0000313" key="8">
    <source>
        <dbReference type="Proteomes" id="UP000198847"/>
    </source>
</evidence>
<reference evidence="7 8" key="1">
    <citation type="submission" date="2016-10" db="EMBL/GenBank/DDBJ databases">
        <authorList>
            <person name="de Groot N.N."/>
        </authorList>
    </citation>
    <scope>NUCLEOTIDE SEQUENCE [LARGE SCALE GENOMIC DNA]</scope>
    <source>
        <strain evidence="7 8">DSM 13305</strain>
    </source>
</reference>
<accession>A0A1H8VZG3</accession>
<keyword evidence="3 4" id="KW-0560">Oxidoreductase</keyword>
<comment type="catalytic activity">
    <reaction evidence="4">
        <text>[thioredoxin]-dithiol + NADP(+) = [thioredoxin]-disulfide + NADPH + H(+)</text>
        <dbReference type="Rhea" id="RHEA:20345"/>
        <dbReference type="Rhea" id="RHEA-COMP:10698"/>
        <dbReference type="Rhea" id="RHEA-COMP:10700"/>
        <dbReference type="ChEBI" id="CHEBI:15378"/>
        <dbReference type="ChEBI" id="CHEBI:29950"/>
        <dbReference type="ChEBI" id="CHEBI:50058"/>
        <dbReference type="ChEBI" id="CHEBI:57783"/>
        <dbReference type="ChEBI" id="CHEBI:58349"/>
        <dbReference type="EC" id="1.8.1.9"/>
    </reaction>
</comment>
<dbReference type="STRING" id="112903.SAMN04490178_11361"/>
<organism evidence="7 8">
    <name type="scientific">Propionispora vibrioides</name>
    <dbReference type="NCBI Taxonomy" id="112903"/>
    <lineage>
        <taxon>Bacteria</taxon>
        <taxon>Bacillati</taxon>
        <taxon>Bacillota</taxon>
        <taxon>Negativicutes</taxon>
        <taxon>Selenomonadales</taxon>
        <taxon>Sporomusaceae</taxon>
        <taxon>Propionispora</taxon>
    </lineage>
</organism>
<dbReference type="EC" id="1.8.1.9" evidence="4"/>
<evidence type="ECO:0000256" key="3">
    <source>
        <dbReference type="ARBA" id="ARBA00023002"/>
    </source>
</evidence>
<sequence length="407" mass="43503">MSVYDLLIIGGGPAGLSAGIYGARARLKTVILEKGTLGGQAFTTREIVNYPGVKSASGPKLMQEWAEHAAGFGAELVKAEVTEVDLQEEIKQVRTKRGQSYQARAVILAPGSQPRLLNIPGERAFRGNGVSYCAACDAQFYQDLEVVVVGNGDAAVEEASYITKFARKVTIIVIHGEGIVDCNKVSAEKAFKNSKIEFVWNSVLHEIKGDTDVSAVVVKNLKTGALTERQADGVFIYAGMIPNTKFLQGQVNLNESGYVLASERMETSVAGVFVAGDVKPKYLRQVVTAAHDGAVAAVAAERYLEEETSFKEDVLASDIPVVLLFWNPRQNNCIDAVAAWEAAAAASGRPLKVVKVDVSRKQRLADKYRIDSVPAAVVVNKGKTVKTFAGVGTADAVTEVLAGLGNR</sequence>
<dbReference type="GO" id="GO:0019430">
    <property type="term" value="P:removal of superoxide radicals"/>
    <property type="evidence" value="ECO:0007669"/>
    <property type="project" value="UniProtKB-UniRule"/>
</dbReference>
<dbReference type="InterPro" id="IPR050097">
    <property type="entry name" value="Ferredoxin-NADP_redctase_2"/>
</dbReference>
<dbReference type="InterPro" id="IPR013766">
    <property type="entry name" value="Thioredoxin_domain"/>
</dbReference>
<dbReference type="SUPFAM" id="SSF51905">
    <property type="entry name" value="FAD/NAD(P)-binding domain"/>
    <property type="match status" value="1"/>
</dbReference>
<dbReference type="InterPro" id="IPR036188">
    <property type="entry name" value="FAD/NAD-bd_sf"/>
</dbReference>
<dbReference type="GO" id="GO:0005737">
    <property type="term" value="C:cytoplasm"/>
    <property type="evidence" value="ECO:0007669"/>
    <property type="project" value="InterPro"/>
</dbReference>
<keyword evidence="8" id="KW-1185">Reference proteome</keyword>
<evidence type="ECO:0000259" key="5">
    <source>
        <dbReference type="Pfam" id="PF00085"/>
    </source>
</evidence>
<keyword evidence="2 4" id="KW-0285">Flavoprotein</keyword>
<dbReference type="Pfam" id="PF07992">
    <property type="entry name" value="Pyr_redox_2"/>
    <property type="match status" value="1"/>
</dbReference>
<keyword evidence="4" id="KW-0676">Redox-active center</keyword>
<dbReference type="Gene3D" id="3.50.50.60">
    <property type="entry name" value="FAD/NAD(P)-binding domain"/>
    <property type="match status" value="2"/>
</dbReference>
<name>A0A1H8VZG3_9FIRM</name>
<dbReference type="Gene3D" id="3.40.30.10">
    <property type="entry name" value="Glutaredoxin"/>
    <property type="match status" value="1"/>
</dbReference>
<dbReference type="OrthoDB" id="9806179at2"/>
<keyword evidence="4" id="KW-0274">FAD</keyword>
<dbReference type="EMBL" id="FODY01000013">
    <property type="protein sequence ID" value="SEP20735.1"/>
    <property type="molecule type" value="Genomic_DNA"/>
</dbReference>
<dbReference type="RefSeq" id="WP_091747448.1">
    <property type="nucleotide sequence ID" value="NZ_FODY01000013.1"/>
</dbReference>
<dbReference type="InterPro" id="IPR036249">
    <property type="entry name" value="Thioredoxin-like_sf"/>
</dbReference>
<dbReference type="InterPro" id="IPR023753">
    <property type="entry name" value="FAD/NAD-binding_dom"/>
</dbReference>
<proteinExistence type="inferred from homology"/>
<protein>
    <recommendedName>
        <fullName evidence="4">Thioredoxin reductase</fullName>
        <ecNumber evidence="4">1.8.1.9</ecNumber>
    </recommendedName>
</protein>
<evidence type="ECO:0000256" key="2">
    <source>
        <dbReference type="ARBA" id="ARBA00022630"/>
    </source>
</evidence>
<evidence type="ECO:0000259" key="6">
    <source>
        <dbReference type="Pfam" id="PF07992"/>
    </source>
</evidence>
<dbReference type="Proteomes" id="UP000198847">
    <property type="component" value="Unassembled WGS sequence"/>
</dbReference>
<evidence type="ECO:0000313" key="7">
    <source>
        <dbReference type="EMBL" id="SEP20735.1"/>
    </source>
</evidence>
<dbReference type="PRINTS" id="PR00469">
    <property type="entry name" value="PNDRDTASEII"/>
</dbReference>
<comment type="subunit">
    <text evidence="4">Homodimer.</text>
</comment>
<dbReference type="SUPFAM" id="SSF52833">
    <property type="entry name" value="Thioredoxin-like"/>
    <property type="match status" value="1"/>
</dbReference>
<gene>
    <name evidence="7" type="ORF">SAMN04490178_11361</name>
</gene>
<dbReference type="Pfam" id="PF00085">
    <property type="entry name" value="Thioredoxin"/>
    <property type="match status" value="1"/>
</dbReference>
<comment type="cofactor">
    <cofactor evidence="4">
        <name>FAD</name>
        <dbReference type="ChEBI" id="CHEBI:57692"/>
    </cofactor>
</comment>
<evidence type="ECO:0000256" key="4">
    <source>
        <dbReference type="RuleBase" id="RU003880"/>
    </source>
</evidence>